<evidence type="ECO:0000256" key="3">
    <source>
        <dbReference type="ARBA" id="ARBA00022840"/>
    </source>
</evidence>
<feature type="compositionally biased region" description="Gly residues" evidence="5">
    <location>
        <begin position="208"/>
        <end position="245"/>
    </location>
</feature>
<keyword evidence="3" id="KW-0067">ATP-binding</keyword>
<comment type="catalytic activity">
    <reaction evidence="4">
        <text>L-cysteine + L-glutamate + ATP = gamma-L-glutamyl-L-cysteine + ADP + phosphate + H(+)</text>
        <dbReference type="Rhea" id="RHEA:13285"/>
        <dbReference type="ChEBI" id="CHEBI:15378"/>
        <dbReference type="ChEBI" id="CHEBI:29985"/>
        <dbReference type="ChEBI" id="CHEBI:30616"/>
        <dbReference type="ChEBI" id="CHEBI:35235"/>
        <dbReference type="ChEBI" id="CHEBI:43474"/>
        <dbReference type="ChEBI" id="CHEBI:58173"/>
        <dbReference type="ChEBI" id="CHEBI:456216"/>
        <dbReference type="EC" id="6.3.2.2"/>
    </reaction>
</comment>
<evidence type="ECO:0000256" key="5">
    <source>
        <dbReference type="SAM" id="MobiDB-lite"/>
    </source>
</evidence>
<dbReference type="InterPro" id="IPR035434">
    <property type="entry name" value="GCL_bact_plant"/>
</dbReference>
<keyword evidence="2" id="KW-0547">Nucleotide-binding</keyword>
<name>A0ABQ4BEW6_9ACTN</name>
<organism evidence="6 7">
    <name type="scientific">Actinoplanes palleronii</name>
    <dbReference type="NCBI Taxonomy" id="113570"/>
    <lineage>
        <taxon>Bacteria</taxon>
        <taxon>Bacillati</taxon>
        <taxon>Actinomycetota</taxon>
        <taxon>Actinomycetes</taxon>
        <taxon>Micromonosporales</taxon>
        <taxon>Micromonosporaceae</taxon>
        <taxon>Actinoplanes</taxon>
    </lineage>
</organism>
<comment type="caution">
    <text evidence="6">The sequence shown here is derived from an EMBL/GenBank/DDBJ whole genome shotgun (WGS) entry which is preliminary data.</text>
</comment>
<dbReference type="PANTHER" id="PTHR34378">
    <property type="entry name" value="GLUTAMATE--CYSTEINE LIGASE, CHLOROPLASTIC"/>
    <property type="match status" value="1"/>
</dbReference>
<feature type="region of interest" description="Disordered" evidence="5">
    <location>
        <begin position="175"/>
        <end position="251"/>
    </location>
</feature>
<proteinExistence type="predicted"/>
<evidence type="ECO:0000313" key="6">
    <source>
        <dbReference type="EMBL" id="GIE69228.1"/>
    </source>
</evidence>
<reference evidence="6 7" key="1">
    <citation type="submission" date="2021-01" db="EMBL/GenBank/DDBJ databases">
        <title>Whole genome shotgun sequence of Actinoplanes palleronii NBRC 14916.</title>
        <authorList>
            <person name="Komaki H."/>
            <person name="Tamura T."/>
        </authorList>
    </citation>
    <scope>NUCLEOTIDE SEQUENCE [LARGE SCALE GENOMIC DNA]</scope>
    <source>
        <strain evidence="6 7">NBRC 14916</strain>
    </source>
</reference>
<dbReference type="PANTHER" id="PTHR34378:SF1">
    <property type="entry name" value="GLUTAMATE--CYSTEINE LIGASE, CHLOROPLASTIC"/>
    <property type="match status" value="1"/>
</dbReference>
<dbReference type="InterPro" id="IPR006336">
    <property type="entry name" value="GCS2"/>
</dbReference>
<dbReference type="Proteomes" id="UP000624709">
    <property type="component" value="Unassembled WGS sequence"/>
</dbReference>
<gene>
    <name evidence="6" type="ORF">Apa02nite_053360</name>
</gene>
<keyword evidence="7" id="KW-1185">Reference proteome</keyword>
<evidence type="ECO:0000256" key="4">
    <source>
        <dbReference type="ARBA" id="ARBA00048819"/>
    </source>
</evidence>
<evidence type="ECO:0008006" key="8">
    <source>
        <dbReference type="Google" id="ProtNLM"/>
    </source>
</evidence>
<sequence length="431" mass="45002">MTTLTEQAAEEFLAARAFDPGMPGFVGVAVDLLLDPACVPAGRRTLRHGFLDARSPRVAVVSGPPSPGFDVALRRMSDDLAAAGRVMDGYGLTVLPVAADTANPDGPAHVSDSTTAGIRIGLEAGLDGGGPLGLERRWVLAHTLAPVLAAAFANAPLRDGRPSGWRSVRQALRRDLPVLPDPHRSAGAGQEGAGQESTGYQPGTVGPRHGGNEGQHGSGGERGSGTGGRDGSGGGRHGSGTGGWLPGPRVPDSLAEVLEPRRVVDPRLAWAAYVLDSPTVTGRSLRDRLRGGARLTEADLERHLLSLHPPVAARGHLEIDVADRQPGDGWRVPAAVVTALLDDPRAAEEAYAATAHLAGEPRLWERAARDALTDPVLADAARACFLAAYASLARNGATRELRDAVADFTETYVHRGRCPADDLLDRATGRV</sequence>
<dbReference type="RefSeq" id="WP_239164580.1">
    <property type="nucleotide sequence ID" value="NZ_BAAATY010000024.1"/>
</dbReference>
<protein>
    <recommendedName>
        <fullName evidence="8">Glutamate--cysteine ligase</fullName>
    </recommendedName>
</protein>
<evidence type="ECO:0000313" key="7">
    <source>
        <dbReference type="Proteomes" id="UP000624709"/>
    </source>
</evidence>
<dbReference type="EMBL" id="BOMS01000083">
    <property type="protein sequence ID" value="GIE69228.1"/>
    <property type="molecule type" value="Genomic_DNA"/>
</dbReference>
<evidence type="ECO:0000256" key="2">
    <source>
        <dbReference type="ARBA" id="ARBA00022741"/>
    </source>
</evidence>
<keyword evidence="1" id="KW-0436">Ligase</keyword>
<accession>A0ABQ4BEW6</accession>
<feature type="compositionally biased region" description="Basic and acidic residues" evidence="5">
    <location>
        <begin position="175"/>
        <end position="184"/>
    </location>
</feature>
<dbReference type="Gene3D" id="3.30.590.20">
    <property type="match status" value="1"/>
</dbReference>
<evidence type="ECO:0000256" key="1">
    <source>
        <dbReference type="ARBA" id="ARBA00022598"/>
    </source>
</evidence>
<dbReference type="Pfam" id="PF04107">
    <property type="entry name" value="GCS2"/>
    <property type="match status" value="2"/>
</dbReference>